<keyword evidence="6" id="KW-0645">Protease</keyword>
<dbReference type="InterPro" id="IPR011356">
    <property type="entry name" value="Leucine_aapep/pepB"/>
</dbReference>
<dbReference type="HAMAP" id="MF_00181">
    <property type="entry name" value="Cytosol_peptidase_M17"/>
    <property type="match status" value="1"/>
</dbReference>
<dbReference type="PROSITE" id="PS00631">
    <property type="entry name" value="CYTOSOL_AP"/>
    <property type="match status" value="1"/>
</dbReference>
<dbReference type="SUPFAM" id="SSF53187">
    <property type="entry name" value="Zn-dependent exopeptidases"/>
    <property type="match status" value="1"/>
</dbReference>
<reference evidence="9" key="1">
    <citation type="journal article" date="2020" name="bioRxiv">
        <title>Comparative genomics of Chlamydomonas.</title>
        <authorList>
            <person name="Craig R.J."/>
            <person name="Hasan A.R."/>
            <person name="Ness R.W."/>
            <person name="Keightley P.D."/>
        </authorList>
    </citation>
    <scope>NUCLEOTIDE SEQUENCE</scope>
    <source>
        <strain evidence="9">CCAP 11/173</strain>
    </source>
</reference>
<evidence type="ECO:0000256" key="5">
    <source>
        <dbReference type="ARBA" id="ARBA00022438"/>
    </source>
</evidence>
<comment type="catalytic activity">
    <reaction evidence="1">
        <text>Release of an N-terminal amino acid, Xaa-|-Yaa-, in which Xaa is preferably Leu, but may be other amino acids including Pro although not Arg or Lys, and Yaa may be Pro. Amino acid amides and methyl esters are also readily hydrolyzed, but rates on arylamides are exceedingly low.</text>
        <dbReference type="EC" id="3.4.11.1"/>
    </reaction>
</comment>
<dbReference type="AlphaFoldDB" id="A0A835VV12"/>
<evidence type="ECO:0000256" key="4">
    <source>
        <dbReference type="ARBA" id="ARBA00011867"/>
    </source>
</evidence>
<dbReference type="Proteomes" id="UP000613740">
    <property type="component" value="Unassembled WGS sequence"/>
</dbReference>
<dbReference type="SUPFAM" id="SSF52949">
    <property type="entry name" value="Macro domain-like"/>
    <property type="match status" value="1"/>
</dbReference>
<keyword evidence="5" id="KW-0031">Aminopeptidase</keyword>
<dbReference type="InterPro" id="IPR023042">
    <property type="entry name" value="Peptidase_M17_leu_NH2_pept"/>
</dbReference>
<evidence type="ECO:0000256" key="7">
    <source>
        <dbReference type="ARBA" id="ARBA00022801"/>
    </source>
</evidence>
<evidence type="ECO:0000256" key="1">
    <source>
        <dbReference type="ARBA" id="ARBA00000135"/>
    </source>
</evidence>
<gene>
    <name evidence="9" type="ORF">HYH02_013739</name>
</gene>
<evidence type="ECO:0000256" key="3">
    <source>
        <dbReference type="ARBA" id="ARBA00009528"/>
    </source>
</evidence>
<dbReference type="GO" id="GO:0030145">
    <property type="term" value="F:manganese ion binding"/>
    <property type="evidence" value="ECO:0007669"/>
    <property type="project" value="InterPro"/>
</dbReference>
<dbReference type="InterPro" id="IPR008283">
    <property type="entry name" value="Peptidase_M17_N"/>
</dbReference>
<proteinExistence type="inferred from homology"/>
<dbReference type="PRINTS" id="PR00481">
    <property type="entry name" value="LAMNOPPTDASE"/>
</dbReference>
<protein>
    <recommendedName>
        <fullName evidence="8">Cytosol aminopeptidase domain-containing protein</fullName>
    </recommendedName>
</protein>
<keyword evidence="10" id="KW-1185">Reference proteome</keyword>
<feature type="domain" description="Cytosol aminopeptidase" evidence="8">
    <location>
        <begin position="466"/>
        <end position="473"/>
    </location>
</feature>
<comment type="subunit">
    <text evidence="4">Homohexamer (dimer of homotrimers).</text>
</comment>
<dbReference type="Pfam" id="PF02789">
    <property type="entry name" value="Peptidase_M17_N"/>
    <property type="match status" value="1"/>
</dbReference>
<comment type="similarity">
    <text evidence="3">Belongs to the peptidase M17 family.</text>
</comment>
<dbReference type="PANTHER" id="PTHR11963:SF23">
    <property type="entry name" value="CYTOSOL AMINOPEPTIDASE"/>
    <property type="match status" value="1"/>
</dbReference>
<keyword evidence="7" id="KW-0378">Hydrolase</keyword>
<dbReference type="OrthoDB" id="412814at2759"/>
<accession>A0A835VV12</accession>
<comment type="catalytic activity">
    <reaction evidence="2">
        <text>Release of N-terminal proline from a peptide.</text>
        <dbReference type="EC" id="3.4.11.5"/>
    </reaction>
</comment>
<evidence type="ECO:0000313" key="9">
    <source>
        <dbReference type="EMBL" id="KAG2430377.1"/>
    </source>
</evidence>
<evidence type="ECO:0000313" key="10">
    <source>
        <dbReference type="Proteomes" id="UP000613740"/>
    </source>
</evidence>
<dbReference type="GO" id="GO:0070006">
    <property type="term" value="F:metalloaminopeptidase activity"/>
    <property type="evidence" value="ECO:0007669"/>
    <property type="project" value="InterPro"/>
</dbReference>
<dbReference type="GO" id="GO:0006508">
    <property type="term" value="P:proteolysis"/>
    <property type="evidence" value="ECO:0007669"/>
    <property type="project" value="UniProtKB-KW"/>
</dbReference>
<dbReference type="Gene3D" id="3.40.630.10">
    <property type="entry name" value="Zn peptidases"/>
    <property type="match status" value="1"/>
</dbReference>
<evidence type="ECO:0000256" key="2">
    <source>
        <dbReference type="ARBA" id="ARBA00001585"/>
    </source>
</evidence>
<evidence type="ECO:0000256" key="6">
    <source>
        <dbReference type="ARBA" id="ARBA00022670"/>
    </source>
</evidence>
<sequence length="619" mass="62214">MAQLLRCASRTARLVASSSRSVVACPRAAALSARIASSVPASGFGAMSSNVNSSVAAVAGAGPHRGVVVAAASTGGLPQAAFSFEPDSLPAVSVAAGGGGANVADVAAGWEGDLLVLGVTEEDFVTEAEVTSLKGDALKALDAALGGALAEIVAAGGFDGKQGAQSRVLRLYGGAKAKHVAMVGLGKAAKLAVVADWGASPFQALGAGVATLAKANKVVTVGLALLPGAAPAAAVAATALAQITSGTLLGGYEATRFKTKKSPTASRLAALTVVGAGVEGAGAEAAIKRGLAVARGNLLTRYLVESPPNVCTPAHLAATAAHIAAVAPEVFSLKVYEKAECEAMNMGLYLGVSEASAEPPKFIHLKYAPKGGSAARKIAIVGKGLTFDSGGYNLKAGPGSMIELMKFDMGGAGATLGAARILADLQPADVEVHFIIAACENMVAGEGLRPGDILTSASGKTVEVNNTDAEGRLTLADAMWFAQEKCGAKAVVDVATLTGACIVALGTQIAGLFTPSDEMAASLTAASKVAGEKLWRMPFENDYFDDLKSPVADMKNTGSRYGGAITAALFLKQFVNEGVEWAHVDVAGPVWNEKLGLPTGYGAAFLAEWALAQAQAPAK</sequence>
<name>A0A835VV12_9CHLO</name>
<evidence type="ECO:0000259" key="8">
    <source>
        <dbReference type="PROSITE" id="PS00631"/>
    </source>
</evidence>
<organism evidence="9 10">
    <name type="scientific">Chlamydomonas schloesseri</name>
    <dbReference type="NCBI Taxonomy" id="2026947"/>
    <lineage>
        <taxon>Eukaryota</taxon>
        <taxon>Viridiplantae</taxon>
        <taxon>Chlorophyta</taxon>
        <taxon>core chlorophytes</taxon>
        <taxon>Chlorophyceae</taxon>
        <taxon>CS clade</taxon>
        <taxon>Chlamydomonadales</taxon>
        <taxon>Chlamydomonadaceae</taxon>
        <taxon>Chlamydomonas</taxon>
    </lineage>
</organism>
<dbReference type="Gene3D" id="3.40.220.10">
    <property type="entry name" value="Leucine Aminopeptidase, subunit E, domain 1"/>
    <property type="match status" value="1"/>
</dbReference>
<dbReference type="Pfam" id="PF00883">
    <property type="entry name" value="Peptidase_M17"/>
    <property type="match status" value="1"/>
</dbReference>
<comment type="caution">
    <text evidence="9">The sequence shown here is derived from an EMBL/GenBank/DDBJ whole genome shotgun (WGS) entry which is preliminary data.</text>
</comment>
<dbReference type="EMBL" id="JAEHOD010000079">
    <property type="protein sequence ID" value="KAG2430377.1"/>
    <property type="molecule type" value="Genomic_DNA"/>
</dbReference>
<dbReference type="InterPro" id="IPR000819">
    <property type="entry name" value="Peptidase_M17_C"/>
</dbReference>
<dbReference type="NCBIfam" id="NF002076">
    <property type="entry name" value="PRK00913.2-3"/>
    <property type="match status" value="1"/>
</dbReference>
<dbReference type="GO" id="GO:0005737">
    <property type="term" value="C:cytoplasm"/>
    <property type="evidence" value="ECO:0007669"/>
    <property type="project" value="InterPro"/>
</dbReference>
<dbReference type="InterPro" id="IPR043472">
    <property type="entry name" value="Macro_dom-like"/>
</dbReference>
<dbReference type="CDD" id="cd00433">
    <property type="entry name" value="Peptidase_M17"/>
    <property type="match status" value="1"/>
</dbReference>
<dbReference type="PANTHER" id="PTHR11963">
    <property type="entry name" value="LEUCINE AMINOPEPTIDASE-RELATED"/>
    <property type="match status" value="1"/>
</dbReference>